<dbReference type="AlphaFoldDB" id="A0A093UV44"/>
<name>A0A093UV44_TALMA</name>
<dbReference type="InterPro" id="IPR013149">
    <property type="entry name" value="ADH-like_C"/>
</dbReference>
<dbReference type="HOGENOM" id="CLU_026673_16_5_1"/>
<evidence type="ECO:0000313" key="5">
    <source>
        <dbReference type="EMBL" id="KFX41579.1"/>
    </source>
</evidence>
<dbReference type="Gene3D" id="3.90.180.10">
    <property type="entry name" value="Medium-chain alcohol dehydrogenases, catalytic domain"/>
    <property type="match status" value="1"/>
</dbReference>
<keyword evidence="2" id="KW-0560">Oxidoreductase</keyword>
<dbReference type="SUPFAM" id="SSF50129">
    <property type="entry name" value="GroES-like"/>
    <property type="match status" value="1"/>
</dbReference>
<evidence type="ECO:0000256" key="1">
    <source>
        <dbReference type="ARBA" id="ARBA00008072"/>
    </source>
</evidence>
<organism evidence="5">
    <name type="scientific">Talaromyces marneffei PM1</name>
    <dbReference type="NCBI Taxonomy" id="1077442"/>
    <lineage>
        <taxon>Eukaryota</taxon>
        <taxon>Fungi</taxon>
        <taxon>Dikarya</taxon>
        <taxon>Ascomycota</taxon>
        <taxon>Pezizomycotina</taxon>
        <taxon>Eurotiomycetes</taxon>
        <taxon>Eurotiomycetidae</taxon>
        <taxon>Eurotiales</taxon>
        <taxon>Trichocomaceae</taxon>
        <taxon>Talaromyces</taxon>
        <taxon>Talaromyces sect. Talaromyces</taxon>
    </lineage>
</organism>
<dbReference type="InterPro" id="IPR020843">
    <property type="entry name" value="ER"/>
</dbReference>
<proteinExistence type="inferred from homology"/>
<dbReference type="eggNOG" id="KOG1198">
    <property type="taxonomic scope" value="Eukaryota"/>
</dbReference>
<feature type="signal peptide" evidence="3">
    <location>
        <begin position="1"/>
        <end position="16"/>
    </location>
</feature>
<reference evidence="5" key="1">
    <citation type="journal article" date="2014" name="PLoS Genet.">
        <title>Signature Gene Expression Reveals Novel Clues to the Molecular Mechanisms of Dimorphic Transition in Penicillium marneffei.</title>
        <authorList>
            <person name="Yang E."/>
            <person name="Wang G."/>
            <person name="Cai J."/>
            <person name="Woo P.C."/>
            <person name="Lau S.K."/>
            <person name="Yuen K.-Y."/>
            <person name="Chow W.-N."/>
            <person name="Lin X."/>
        </authorList>
    </citation>
    <scope>NUCLEOTIDE SEQUENCE [LARGE SCALE GENOMIC DNA]</scope>
    <source>
        <strain evidence="5">PM1</strain>
    </source>
</reference>
<keyword evidence="3" id="KW-0732">Signal</keyword>
<dbReference type="InterPro" id="IPR036291">
    <property type="entry name" value="NAD(P)-bd_dom_sf"/>
</dbReference>
<accession>A0A093UV44</accession>
<protein>
    <submittedName>
        <fullName evidence="5">Zinc-binding alcohol dehydrogenase domain-containing protein cipB</fullName>
    </submittedName>
</protein>
<feature type="chain" id="PRO_5001892417" evidence="3">
    <location>
        <begin position="17"/>
        <end position="359"/>
    </location>
</feature>
<dbReference type="CDD" id="cd08249">
    <property type="entry name" value="enoyl_reductase_like"/>
    <property type="match status" value="1"/>
</dbReference>
<dbReference type="InterPro" id="IPR047122">
    <property type="entry name" value="Trans-enoyl_RdTase-like"/>
</dbReference>
<comment type="caution">
    <text evidence="5">The sequence shown here is derived from an EMBL/GenBank/DDBJ whole genome shotgun (WGS) entry which is preliminary data.</text>
</comment>
<dbReference type="SUPFAM" id="SSF51735">
    <property type="entry name" value="NAD(P)-binding Rossmann-fold domains"/>
    <property type="match status" value="1"/>
</dbReference>
<dbReference type="EMBL" id="JPOX01000057">
    <property type="protein sequence ID" value="KFX41579.1"/>
    <property type="molecule type" value="Genomic_DNA"/>
</dbReference>
<dbReference type="PANTHER" id="PTHR45348:SF2">
    <property type="entry name" value="ZINC-TYPE ALCOHOL DEHYDROGENASE-LIKE PROTEIN C2E1P3.01"/>
    <property type="match status" value="1"/>
</dbReference>
<dbReference type="Gene3D" id="3.40.50.720">
    <property type="entry name" value="NAD(P)-binding Rossmann-like Domain"/>
    <property type="match status" value="1"/>
</dbReference>
<dbReference type="InterPro" id="IPR013154">
    <property type="entry name" value="ADH-like_N"/>
</dbReference>
<gene>
    <name evidence="5" type="ORF">GQ26_0570280</name>
</gene>
<comment type="similarity">
    <text evidence="1">Belongs to the zinc-containing alcohol dehydrogenase family.</text>
</comment>
<sequence length="359" mass="38404">MFLALQFFMKIWKLLFFLFGENEIVVKNVAIAINAYDSIIQTAANLVVSWVKLPFILGTDIAGEVVEVGKGVTRFKIGDRVVGYAIALDKRVNRASEGGFQQYTVLRPDLTSTIPESILYESACVLPLALSTAACGLFMKDYLALPFPSASPRSSGKTLLVRGGSTSVSCNGIQLARAAGCEVIATASPKNHDYLQKLGAAEVLDYNTSPTAVRDIQAAFKDRTTAGAISIGTGSLRKCIDILARCKGNKFVAYATLDMPPFPKGALDFPPFLAGTVSKMLAINIRSATKGVHAKMINGSDLVVNEVGKAVYEDFLPQAFEQGSFVPAPEPQVVGRGLGHVQEAIDLVAKGVSAKKYCI</sequence>
<feature type="domain" description="Enoyl reductase (ER)" evidence="4">
    <location>
        <begin position="13"/>
        <end position="359"/>
    </location>
</feature>
<dbReference type="Pfam" id="PF08240">
    <property type="entry name" value="ADH_N"/>
    <property type="match status" value="1"/>
</dbReference>
<dbReference type="InterPro" id="IPR011032">
    <property type="entry name" value="GroES-like_sf"/>
</dbReference>
<dbReference type="Pfam" id="PF00107">
    <property type="entry name" value="ADH_zinc_N"/>
    <property type="match status" value="1"/>
</dbReference>
<evidence type="ECO:0000256" key="2">
    <source>
        <dbReference type="ARBA" id="ARBA00023002"/>
    </source>
</evidence>
<evidence type="ECO:0000259" key="4">
    <source>
        <dbReference type="SMART" id="SM00829"/>
    </source>
</evidence>
<dbReference type="GO" id="GO:0016651">
    <property type="term" value="F:oxidoreductase activity, acting on NAD(P)H"/>
    <property type="evidence" value="ECO:0007669"/>
    <property type="project" value="InterPro"/>
</dbReference>
<dbReference type="PANTHER" id="PTHR45348">
    <property type="entry name" value="HYPOTHETICAL OXIDOREDUCTASE (EUROFUNG)"/>
    <property type="match status" value="1"/>
</dbReference>
<dbReference type="SMART" id="SM00829">
    <property type="entry name" value="PKS_ER"/>
    <property type="match status" value="1"/>
</dbReference>
<evidence type="ECO:0000256" key="3">
    <source>
        <dbReference type="SAM" id="SignalP"/>
    </source>
</evidence>